<sequence length="71" mass="7571">MTVAGSWKGEIKGKSGASFLNSATGFIKQQFSKSCEVLKTGYGPSITTSQVFKPAIRLVLYTFGRHGQGAL</sequence>
<dbReference type="Proteomes" id="UP001152561">
    <property type="component" value="Unassembled WGS sequence"/>
</dbReference>
<name>A0A9Q1QWI0_9SOLA</name>
<keyword evidence="2" id="KW-1185">Reference proteome</keyword>
<reference evidence="2" key="1">
    <citation type="journal article" date="2023" name="Proc. Natl. Acad. Sci. U.S.A.">
        <title>Genomic and structural basis for evolution of tropane alkaloid biosynthesis.</title>
        <authorList>
            <person name="Wanga Y.-J."/>
            <person name="Taina T."/>
            <person name="Yua J.-Y."/>
            <person name="Lia J."/>
            <person name="Xua B."/>
            <person name="Chenc J."/>
            <person name="D'Auriad J.C."/>
            <person name="Huanga J.-P."/>
            <person name="Huanga S.-X."/>
        </authorList>
    </citation>
    <scope>NUCLEOTIDE SEQUENCE [LARGE SCALE GENOMIC DNA]</scope>
    <source>
        <strain evidence="2">cv. KIB-2019</strain>
    </source>
</reference>
<evidence type="ECO:0000313" key="1">
    <source>
        <dbReference type="EMBL" id="KAJ8529213.1"/>
    </source>
</evidence>
<proteinExistence type="predicted"/>
<dbReference type="AlphaFoldDB" id="A0A9Q1QWI0"/>
<comment type="caution">
    <text evidence="1">The sequence shown here is derived from an EMBL/GenBank/DDBJ whole genome shotgun (WGS) entry which is preliminary data.</text>
</comment>
<dbReference type="EMBL" id="JAJAGQ010000022">
    <property type="protein sequence ID" value="KAJ8529213.1"/>
    <property type="molecule type" value="Genomic_DNA"/>
</dbReference>
<accession>A0A9Q1QWI0</accession>
<organism evidence="1 2">
    <name type="scientific">Anisodus acutangulus</name>
    <dbReference type="NCBI Taxonomy" id="402998"/>
    <lineage>
        <taxon>Eukaryota</taxon>
        <taxon>Viridiplantae</taxon>
        <taxon>Streptophyta</taxon>
        <taxon>Embryophyta</taxon>
        <taxon>Tracheophyta</taxon>
        <taxon>Spermatophyta</taxon>
        <taxon>Magnoliopsida</taxon>
        <taxon>eudicotyledons</taxon>
        <taxon>Gunneridae</taxon>
        <taxon>Pentapetalae</taxon>
        <taxon>asterids</taxon>
        <taxon>lamiids</taxon>
        <taxon>Solanales</taxon>
        <taxon>Solanaceae</taxon>
        <taxon>Solanoideae</taxon>
        <taxon>Hyoscyameae</taxon>
        <taxon>Anisodus</taxon>
    </lineage>
</organism>
<gene>
    <name evidence="1" type="ORF">K7X08_036048</name>
</gene>
<evidence type="ECO:0000313" key="2">
    <source>
        <dbReference type="Proteomes" id="UP001152561"/>
    </source>
</evidence>
<protein>
    <submittedName>
        <fullName evidence="1">Uncharacterized protein</fullName>
    </submittedName>
</protein>